<dbReference type="OrthoDB" id="47785at2759"/>
<sequence length="54" mass="6265">MIRSWEMGVLITDPSRFNIPFDYPLVPYSATDEPFVTDKKHEKPDILGCIWTPP</sequence>
<dbReference type="HOGENOM" id="CLU_010413_4_0_1"/>
<accession>U4PEH4</accession>
<keyword evidence="2" id="KW-1185">Reference proteome</keyword>
<reference evidence="1 2" key="1">
    <citation type="journal article" date="1998" name="Science">
        <title>Genome sequence of the nematode C. elegans: a platform for investigating biology.</title>
        <authorList>
            <consortium name="The C. elegans sequencing consortium"/>
            <person name="Sulson J.E."/>
            <person name="Waterston R."/>
        </authorList>
    </citation>
    <scope>NUCLEOTIDE SEQUENCE [LARGE SCALE GENOMIC DNA]</scope>
    <source>
        <strain evidence="1 2">Bristol N2</strain>
    </source>
</reference>
<dbReference type="RefSeq" id="NP_001368246.1">
    <property type="nucleotide sequence ID" value="NM_001380072.1"/>
</dbReference>
<dbReference type="EMBL" id="BX284604">
    <property type="protein sequence ID" value="CDH93126.1"/>
    <property type="molecule type" value="Genomic_DNA"/>
</dbReference>
<evidence type="ECO:0000313" key="2">
    <source>
        <dbReference type="Proteomes" id="UP000001940"/>
    </source>
</evidence>
<dbReference type="Gene3D" id="3.30.870.10">
    <property type="entry name" value="Endonuclease Chain A"/>
    <property type="match status" value="1"/>
</dbReference>
<dbReference type="GeneID" id="176996"/>
<dbReference type="Proteomes" id="UP000001940">
    <property type="component" value="Chromosome IV"/>
</dbReference>
<organism evidence="1 2">
    <name type="scientific">Caenorhabditis elegans</name>
    <dbReference type="NCBI Taxonomy" id="6239"/>
    <lineage>
        <taxon>Eukaryota</taxon>
        <taxon>Metazoa</taxon>
        <taxon>Ecdysozoa</taxon>
        <taxon>Nematoda</taxon>
        <taxon>Chromadorea</taxon>
        <taxon>Rhabditida</taxon>
        <taxon>Rhabditina</taxon>
        <taxon>Rhabditomorpha</taxon>
        <taxon>Rhabditoidea</taxon>
        <taxon>Rhabditidae</taxon>
        <taxon>Peloderinae</taxon>
        <taxon>Caenorhabditis</taxon>
    </lineage>
</organism>
<dbReference type="AlphaFoldDB" id="U4PEH4"/>
<gene>
    <name evidence="1 3" type="primary">tdpo-1</name>
    <name evidence="1" type="ORF">CELE_F52C12.1</name>
    <name evidence="3" type="ORF">F52C12.1</name>
</gene>
<dbReference type="SMR" id="U4PEH4"/>
<dbReference type="Bgee" id="WBGene00018678">
    <property type="expression patterns" value="Expressed in germ line (C elegans) and 4 other cell types or tissues"/>
</dbReference>
<dbReference type="AGR" id="WB:WBGene00018678"/>
<protein>
    <submittedName>
        <fullName evidence="1">UBC core domain-containing protein</fullName>
    </submittedName>
</protein>
<dbReference type="ExpressionAtlas" id="U4PEH4">
    <property type="expression patterns" value="baseline"/>
</dbReference>
<dbReference type="WormBase" id="F52C12.1c">
    <property type="protein sequence ID" value="CE48982"/>
    <property type="gene ID" value="WBGene00018678"/>
    <property type="gene designation" value="tdpo-1"/>
</dbReference>
<evidence type="ECO:0000313" key="1">
    <source>
        <dbReference type="EMBL" id="CDH93126.1"/>
    </source>
</evidence>
<name>U4PEH4_CAEEL</name>
<proteinExistence type="predicted"/>
<dbReference type="SUPFAM" id="SSF56024">
    <property type="entry name" value="Phospholipase D/nuclease"/>
    <property type="match status" value="1"/>
</dbReference>
<dbReference type="CTD" id="176996"/>
<evidence type="ECO:0000313" key="3">
    <source>
        <dbReference type="WormBase" id="F52C12.1c"/>
    </source>
</evidence>